<name>A0ABY9VQP1_9BACI</name>
<accession>A0ABY9VQP1</accession>
<evidence type="ECO:0000313" key="2">
    <source>
        <dbReference type="Proteomes" id="UP001303324"/>
    </source>
</evidence>
<keyword evidence="1" id="KW-0540">Nuclease</keyword>
<gene>
    <name evidence="1" type="ORF">RH061_06150</name>
</gene>
<dbReference type="EMBL" id="CP134494">
    <property type="protein sequence ID" value="WNF24062.1"/>
    <property type="molecule type" value="Genomic_DNA"/>
</dbReference>
<dbReference type="Gene3D" id="1.10.30.50">
    <property type="match status" value="1"/>
</dbReference>
<dbReference type="Proteomes" id="UP001303324">
    <property type="component" value="Chromosome"/>
</dbReference>
<keyword evidence="1" id="KW-0378">Hydrolase</keyword>
<organism evidence="1 2">
    <name type="scientific">Mesobacillus jeotgali</name>
    <dbReference type="NCBI Taxonomy" id="129985"/>
    <lineage>
        <taxon>Bacteria</taxon>
        <taxon>Bacillati</taxon>
        <taxon>Bacillota</taxon>
        <taxon>Bacilli</taxon>
        <taxon>Bacillales</taxon>
        <taxon>Bacillaceae</taxon>
        <taxon>Mesobacillus</taxon>
    </lineage>
</organism>
<dbReference type="RefSeq" id="WP_311074669.1">
    <property type="nucleotide sequence ID" value="NZ_CP134494.1"/>
</dbReference>
<protein>
    <submittedName>
        <fullName evidence="1">HNH endonuclease</fullName>
    </submittedName>
</protein>
<evidence type="ECO:0000313" key="1">
    <source>
        <dbReference type="EMBL" id="WNF24062.1"/>
    </source>
</evidence>
<keyword evidence="1" id="KW-0255">Endonuclease</keyword>
<dbReference type="PANTHER" id="PTHR37827">
    <property type="entry name" value="TUDOR DOMAIN-CONTAINING PROTEIN"/>
    <property type="match status" value="1"/>
</dbReference>
<sequence length="114" mass="12975">MTSFSYRGGITRVAKKKQSGTCELCGREEVEVTIHHLVPKEMGGTFMATANLCIPCHKQIHALFTNEELASGLNTIDRLRSHPDLQKFLKWIKKQPSTRLPKISKSNARKRNKR</sequence>
<dbReference type="PANTHER" id="PTHR37827:SF1">
    <property type="entry name" value="HNH DOMAIN-CONTAINING PROTEIN"/>
    <property type="match status" value="1"/>
</dbReference>
<dbReference type="GO" id="GO:0004519">
    <property type="term" value="F:endonuclease activity"/>
    <property type="evidence" value="ECO:0007669"/>
    <property type="project" value="UniProtKB-KW"/>
</dbReference>
<keyword evidence="2" id="KW-1185">Reference proteome</keyword>
<reference evidence="1 2" key="1">
    <citation type="submission" date="2023-09" db="EMBL/GenBank/DDBJ databases">
        <title>Microbial mechanism of fulvic acid promoting antimony reduction mineralization in rice fields.</title>
        <authorList>
            <person name="Chen G."/>
            <person name="Lan J."/>
        </authorList>
    </citation>
    <scope>NUCLEOTIDE SEQUENCE [LARGE SCALE GENOMIC DNA]</scope>
    <source>
        <strain evidence="1 2">PS1</strain>
    </source>
</reference>
<proteinExistence type="predicted"/>